<accession>A0ABX1Z8T6</accession>
<protein>
    <submittedName>
        <fullName evidence="2">Extracellular solute-binding protein</fullName>
    </submittedName>
</protein>
<comment type="caution">
    <text evidence="2">The sequence shown here is derived from an EMBL/GenBank/DDBJ whole genome shotgun (WGS) entry which is preliminary data.</text>
</comment>
<dbReference type="InterPro" id="IPR006059">
    <property type="entry name" value="SBP"/>
</dbReference>
<dbReference type="CDD" id="cd13585">
    <property type="entry name" value="PBP2_TMBP_like"/>
    <property type="match status" value="1"/>
</dbReference>
<keyword evidence="1" id="KW-0732">Signal</keyword>
<evidence type="ECO:0000313" key="2">
    <source>
        <dbReference type="EMBL" id="NOU88699.1"/>
    </source>
</evidence>
<dbReference type="Gene3D" id="3.40.190.10">
    <property type="entry name" value="Periplasmic binding protein-like II"/>
    <property type="match status" value="1"/>
</dbReference>
<sequence>MAIRTICLKALTLTNRRVYPMKQMVRKLSWYGVLSLTLLSLSLSACSTPASDPGKTETKKETGSKAATKLTFSSFQSGDVAKDWEEKQLPKFKQETGVDIEHVFIKHGDTISTLLARNAAGTATDVVMLSADYENALAAKGMLVNLSALIKEKDPTYDLSRFFEKLLDAYKYKGDLYALPSDMDLGLLWYNKDMFDKAGIPYPNENWSWDDYLSAAKKLTSGDGPAKVYGTEFPSYTTFLWQNGADMISTDGKTSTVDSPEAVKAITFVADLVNKHKVAPKPGSDEDKFQNGKAAMTLGSGPWYAHYVLKDVKFNWGIAPLPKGDKKATTAYGSTFAIMNSSKNKDEAWKFIKWFLSDEQQFIRAKQFSWFPPTRSVVQMPEFGDKSVLKLTKEQKDLVMKETTYGRAPVVVEKQNEVKQIIDRELSLVWSGEKKPEDAAKAIKTEVQPLLK</sequence>
<feature type="chain" id="PRO_5046522010" evidence="1">
    <location>
        <begin position="46"/>
        <end position="452"/>
    </location>
</feature>
<gene>
    <name evidence="2" type="ORF">GC102_23535</name>
</gene>
<dbReference type="SUPFAM" id="SSF53850">
    <property type="entry name" value="Periplasmic binding protein-like II"/>
    <property type="match status" value="1"/>
</dbReference>
<evidence type="ECO:0000313" key="3">
    <source>
        <dbReference type="Proteomes" id="UP000658690"/>
    </source>
</evidence>
<dbReference type="InterPro" id="IPR050490">
    <property type="entry name" value="Bact_solute-bd_prot1"/>
</dbReference>
<feature type="signal peptide" evidence="1">
    <location>
        <begin position="1"/>
        <end position="45"/>
    </location>
</feature>
<dbReference type="Proteomes" id="UP000658690">
    <property type="component" value="Unassembled WGS sequence"/>
</dbReference>
<dbReference type="EMBL" id="WHOC01000133">
    <property type="protein sequence ID" value="NOU88699.1"/>
    <property type="molecule type" value="Genomic_DNA"/>
</dbReference>
<proteinExistence type="predicted"/>
<name>A0ABX1Z8T6_9BACL</name>
<organism evidence="2 3">
    <name type="scientific">Paenibacillus germinis</name>
    <dbReference type="NCBI Taxonomy" id="2654979"/>
    <lineage>
        <taxon>Bacteria</taxon>
        <taxon>Bacillati</taxon>
        <taxon>Bacillota</taxon>
        <taxon>Bacilli</taxon>
        <taxon>Bacillales</taxon>
        <taxon>Paenibacillaceae</taxon>
        <taxon>Paenibacillus</taxon>
    </lineage>
</organism>
<keyword evidence="3" id="KW-1185">Reference proteome</keyword>
<dbReference type="PANTHER" id="PTHR43649">
    <property type="entry name" value="ARABINOSE-BINDING PROTEIN-RELATED"/>
    <property type="match status" value="1"/>
</dbReference>
<reference evidence="2 3" key="1">
    <citation type="submission" date="2019-10" db="EMBL/GenBank/DDBJ databases">
        <title>Description of Paenibacillus choica sp. nov.</title>
        <authorList>
            <person name="Carlier A."/>
            <person name="Qi S."/>
        </authorList>
    </citation>
    <scope>NUCLEOTIDE SEQUENCE [LARGE SCALE GENOMIC DNA]</scope>
    <source>
        <strain evidence="2 3">LMG 31460</strain>
    </source>
</reference>
<dbReference type="PANTHER" id="PTHR43649:SF12">
    <property type="entry name" value="DIACETYLCHITOBIOSE BINDING PROTEIN DASA"/>
    <property type="match status" value="1"/>
</dbReference>
<dbReference type="Pfam" id="PF01547">
    <property type="entry name" value="SBP_bac_1"/>
    <property type="match status" value="1"/>
</dbReference>
<evidence type="ECO:0000256" key="1">
    <source>
        <dbReference type="SAM" id="SignalP"/>
    </source>
</evidence>